<evidence type="ECO:0000256" key="2">
    <source>
        <dbReference type="ARBA" id="ARBA00022741"/>
    </source>
</evidence>
<keyword evidence="7" id="KW-1185">Reference proteome</keyword>
<dbReference type="Proteomes" id="UP000199481">
    <property type="component" value="Unassembled WGS sequence"/>
</dbReference>
<dbReference type="OrthoDB" id="9804819at2"/>
<evidence type="ECO:0000256" key="1">
    <source>
        <dbReference type="ARBA" id="ARBA00022448"/>
    </source>
</evidence>
<accession>A0A1H1AYN2</accession>
<dbReference type="SUPFAM" id="SSF52540">
    <property type="entry name" value="P-loop containing nucleoside triphosphate hydrolases"/>
    <property type="match status" value="1"/>
</dbReference>
<evidence type="ECO:0000313" key="6">
    <source>
        <dbReference type="EMBL" id="SDQ44769.1"/>
    </source>
</evidence>
<dbReference type="RefSeq" id="WP_089978057.1">
    <property type="nucleotide sequence ID" value="NZ_CP084916.1"/>
</dbReference>
<dbReference type="SMART" id="SM00382">
    <property type="entry name" value="AAA"/>
    <property type="match status" value="1"/>
</dbReference>
<dbReference type="InterPro" id="IPR051782">
    <property type="entry name" value="ABC_Transporter_VariousFunc"/>
</dbReference>
<dbReference type="Gene3D" id="3.40.50.300">
    <property type="entry name" value="P-loop containing nucleotide triphosphate hydrolases"/>
    <property type="match status" value="1"/>
</dbReference>
<protein>
    <submittedName>
        <fullName evidence="6">ABC-2 type transport system ATP-binding protein</fullName>
    </submittedName>
</protein>
<evidence type="ECO:0000256" key="3">
    <source>
        <dbReference type="ARBA" id="ARBA00022840"/>
    </source>
</evidence>
<evidence type="ECO:0000259" key="5">
    <source>
        <dbReference type="PROSITE" id="PS50893"/>
    </source>
</evidence>
<dbReference type="CDD" id="cd03230">
    <property type="entry name" value="ABC_DR_subfamily_A"/>
    <property type="match status" value="1"/>
</dbReference>
<dbReference type="InterPro" id="IPR003593">
    <property type="entry name" value="AAA+_ATPase"/>
</dbReference>
<keyword evidence="2" id="KW-0547">Nucleotide-binding</keyword>
<dbReference type="GO" id="GO:0016887">
    <property type="term" value="F:ATP hydrolysis activity"/>
    <property type="evidence" value="ECO:0007669"/>
    <property type="project" value="InterPro"/>
</dbReference>
<feature type="domain" description="ABC transporter" evidence="5">
    <location>
        <begin position="2"/>
        <end position="232"/>
    </location>
</feature>
<name>A0A1H1AYN2_9LACT</name>
<sequence>MIEFRTVSKSYNNKQALKDVSFTIRSGEIFGLIGHNGAGKSTAIKSLVSIIEPSNGTILVDGEDIATNRLAIKKKIGYVPDSPDMFLRLSAMEYWDLIAVAYEIPEEEKDKQLLKLMTLFDMVENQARMISSFSHGMRQKTFVIGALLSDPEIWVLDEPMTGLDPQAAYDLKELMRQHAAKGNTVLFSTHVLEVAQQLCDHIAILKNGEILYDGTVEELQAENEDQSLETIYLKMAGRTQAEEEQPSSEIDLSSPERRG</sequence>
<dbReference type="PANTHER" id="PTHR42939">
    <property type="entry name" value="ABC TRANSPORTER ATP-BINDING PROTEIN ALBC-RELATED"/>
    <property type="match status" value="1"/>
</dbReference>
<dbReference type="AlphaFoldDB" id="A0A1H1AYN2"/>
<feature type="region of interest" description="Disordered" evidence="4">
    <location>
        <begin position="235"/>
        <end position="259"/>
    </location>
</feature>
<dbReference type="InterPro" id="IPR027417">
    <property type="entry name" value="P-loop_NTPase"/>
</dbReference>
<keyword evidence="1" id="KW-0813">Transport</keyword>
<evidence type="ECO:0000313" key="7">
    <source>
        <dbReference type="Proteomes" id="UP000199481"/>
    </source>
</evidence>
<dbReference type="GO" id="GO:0005524">
    <property type="term" value="F:ATP binding"/>
    <property type="evidence" value="ECO:0007669"/>
    <property type="project" value="UniProtKB-KW"/>
</dbReference>
<evidence type="ECO:0000256" key="4">
    <source>
        <dbReference type="SAM" id="MobiDB-lite"/>
    </source>
</evidence>
<gene>
    <name evidence="6" type="ORF">SAMN04487752_2315</name>
</gene>
<reference evidence="7" key="1">
    <citation type="submission" date="2016-10" db="EMBL/GenBank/DDBJ databases">
        <authorList>
            <person name="Varghese N."/>
            <person name="Submissions S."/>
        </authorList>
    </citation>
    <scope>NUCLEOTIDE SEQUENCE [LARGE SCALE GENOMIC DNA]</scope>
    <source>
        <strain evidence="7">MPL-11</strain>
    </source>
</reference>
<dbReference type="EMBL" id="FNJW01000008">
    <property type="protein sequence ID" value="SDQ44769.1"/>
    <property type="molecule type" value="Genomic_DNA"/>
</dbReference>
<keyword evidence="3 6" id="KW-0067">ATP-binding</keyword>
<dbReference type="Pfam" id="PF00005">
    <property type="entry name" value="ABC_tran"/>
    <property type="match status" value="1"/>
</dbReference>
<organism evidence="6 7">
    <name type="scientific">Carnobacterium viridans</name>
    <dbReference type="NCBI Taxonomy" id="174587"/>
    <lineage>
        <taxon>Bacteria</taxon>
        <taxon>Bacillati</taxon>
        <taxon>Bacillota</taxon>
        <taxon>Bacilli</taxon>
        <taxon>Lactobacillales</taxon>
        <taxon>Carnobacteriaceae</taxon>
        <taxon>Carnobacterium</taxon>
    </lineage>
</organism>
<proteinExistence type="predicted"/>
<dbReference type="PANTHER" id="PTHR42939:SF1">
    <property type="entry name" value="ABC TRANSPORTER ATP-BINDING PROTEIN ALBC-RELATED"/>
    <property type="match status" value="1"/>
</dbReference>
<dbReference type="InterPro" id="IPR003439">
    <property type="entry name" value="ABC_transporter-like_ATP-bd"/>
</dbReference>
<dbReference type="PROSITE" id="PS50893">
    <property type="entry name" value="ABC_TRANSPORTER_2"/>
    <property type="match status" value="1"/>
</dbReference>